<dbReference type="EMBL" id="SGPL01000720">
    <property type="protein sequence ID" value="THH08163.1"/>
    <property type="molecule type" value="Genomic_DNA"/>
</dbReference>
<reference evidence="3 4" key="1">
    <citation type="submission" date="2019-02" db="EMBL/GenBank/DDBJ databases">
        <title>Genome sequencing of the rare red list fungi Bondarzewia mesenterica.</title>
        <authorList>
            <person name="Buettner E."/>
            <person name="Kellner H."/>
        </authorList>
    </citation>
    <scope>NUCLEOTIDE SEQUENCE [LARGE SCALE GENOMIC DNA]</scope>
    <source>
        <strain evidence="3 4">DSM 108281</strain>
    </source>
</reference>
<keyword evidence="4" id="KW-1185">Reference proteome</keyword>
<keyword evidence="2" id="KW-0812">Transmembrane</keyword>
<evidence type="ECO:0000256" key="2">
    <source>
        <dbReference type="SAM" id="Phobius"/>
    </source>
</evidence>
<evidence type="ECO:0000256" key="1">
    <source>
        <dbReference type="SAM" id="MobiDB-lite"/>
    </source>
</evidence>
<feature type="region of interest" description="Disordered" evidence="1">
    <location>
        <begin position="22"/>
        <end position="42"/>
    </location>
</feature>
<protein>
    <submittedName>
        <fullName evidence="3">Uncharacterized protein</fullName>
    </submittedName>
</protein>
<feature type="transmembrane region" description="Helical" evidence="2">
    <location>
        <begin position="181"/>
        <end position="202"/>
    </location>
</feature>
<name>A0A4V3XD32_9AGAM</name>
<dbReference type="Proteomes" id="UP000310158">
    <property type="component" value="Unassembled WGS sequence"/>
</dbReference>
<feature type="transmembrane region" description="Helical" evidence="2">
    <location>
        <begin position="136"/>
        <end position="161"/>
    </location>
</feature>
<gene>
    <name evidence="3" type="ORF">EW146_g9083</name>
</gene>
<evidence type="ECO:0000313" key="3">
    <source>
        <dbReference type="EMBL" id="THH08163.1"/>
    </source>
</evidence>
<evidence type="ECO:0000313" key="4">
    <source>
        <dbReference type="Proteomes" id="UP000310158"/>
    </source>
</evidence>
<sequence>MFCTHKQSTCPHMPLQLPFRAHPGRRHRHQPHRNSDRLDHRLRPPRPRLVLDHYHLHLRVRRDLRLRASVYWSFSTYWYNPVDVGHDLVRAALRILQDQSGGLFDPDAFLSPRAPAEGPLEPRSPPGLFMRLVRRFVLGLPVVGAGSLVHMLLSLPVLAPVQWLARFRGGRSRRNTSTRDAAAIVIIILLVVGIVRTIVKVYQFTETLSKRLLLRAEDIILEV</sequence>
<feature type="compositionally biased region" description="Basic and acidic residues" evidence="1">
    <location>
        <begin position="33"/>
        <end position="42"/>
    </location>
</feature>
<proteinExistence type="predicted"/>
<feature type="compositionally biased region" description="Basic residues" evidence="1">
    <location>
        <begin position="22"/>
        <end position="32"/>
    </location>
</feature>
<dbReference type="AlphaFoldDB" id="A0A4V3XD32"/>
<accession>A0A4V3XD32</accession>
<keyword evidence="2" id="KW-1133">Transmembrane helix</keyword>
<comment type="caution">
    <text evidence="3">The sequence shown here is derived from an EMBL/GenBank/DDBJ whole genome shotgun (WGS) entry which is preliminary data.</text>
</comment>
<keyword evidence="2" id="KW-0472">Membrane</keyword>
<organism evidence="3 4">
    <name type="scientific">Bondarzewia mesenterica</name>
    <dbReference type="NCBI Taxonomy" id="1095465"/>
    <lineage>
        <taxon>Eukaryota</taxon>
        <taxon>Fungi</taxon>
        <taxon>Dikarya</taxon>
        <taxon>Basidiomycota</taxon>
        <taxon>Agaricomycotina</taxon>
        <taxon>Agaricomycetes</taxon>
        <taxon>Russulales</taxon>
        <taxon>Bondarzewiaceae</taxon>
        <taxon>Bondarzewia</taxon>
    </lineage>
</organism>
<dbReference type="OrthoDB" id="264354at2759"/>